<evidence type="ECO:0000256" key="7">
    <source>
        <dbReference type="ARBA" id="ARBA00022812"/>
    </source>
</evidence>
<dbReference type="Pfam" id="PF04544">
    <property type="entry name" value="Herpes_UL20"/>
    <property type="match status" value="1"/>
</dbReference>
<organism evidence="14 15">
    <name type="scientific">Caprine alphaherpesvirus 1</name>
    <dbReference type="NCBI Taxonomy" id="39944"/>
    <lineage>
        <taxon>Viruses</taxon>
        <taxon>Duplodnaviria</taxon>
        <taxon>Heunggongvirae</taxon>
        <taxon>Peploviricota</taxon>
        <taxon>Herviviricetes</taxon>
        <taxon>Herpesvirales</taxon>
        <taxon>Orthoherpesviridae</taxon>
        <taxon>Alphaherpesvirinae</taxon>
        <taxon>Varicellovirus</taxon>
        <taxon>Varicellovirus caprinealpha1</taxon>
    </lineage>
</organism>
<dbReference type="GeneID" id="80536921"/>
<gene>
    <name evidence="14" type="primary">UL20</name>
</gene>
<dbReference type="GO" id="GO:0044178">
    <property type="term" value="C:host cell Golgi membrane"/>
    <property type="evidence" value="ECO:0007669"/>
    <property type="project" value="UniProtKB-SubCell"/>
</dbReference>
<keyword evidence="8" id="KW-0946">Virion</keyword>
<dbReference type="GO" id="GO:0019058">
    <property type="term" value="P:viral life cycle"/>
    <property type="evidence" value="ECO:0007669"/>
    <property type="project" value="InterPro"/>
</dbReference>
<evidence type="ECO:0000256" key="11">
    <source>
        <dbReference type="ARBA" id="ARBA00023136"/>
    </source>
</evidence>
<protein>
    <submittedName>
        <fullName evidence="14">Envelope protein UL20</fullName>
    </submittedName>
</protein>
<feature type="transmembrane region" description="Helical" evidence="13">
    <location>
        <begin position="136"/>
        <end position="158"/>
    </location>
</feature>
<dbReference type="EMBL" id="MG989243">
    <property type="protein sequence ID" value="QBM10880.1"/>
    <property type="molecule type" value="Genomic_DNA"/>
</dbReference>
<evidence type="ECO:0000256" key="8">
    <source>
        <dbReference type="ARBA" id="ARBA00022844"/>
    </source>
</evidence>
<evidence type="ECO:0000256" key="6">
    <source>
        <dbReference type="ARBA" id="ARBA00022692"/>
    </source>
</evidence>
<keyword evidence="10 13" id="KW-1133">Transmembrane helix</keyword>
<evidence type="ECO:0000256" key="5">
    <source>
        <dbReference type="ARBA" id="ARBA00022562"/>
    </source>
</evidence>
<dbReference type="InterPro" id="IPR007629">
    <property type="entry name" value="Herpes_UL20"/>
</dbReference>
<evidence type="ECO:0000313" key="15">
    <source>
        <dbReference type="Proteomes" id="UP000828786"/>
    </source>
</evidence>
<name>A0AAF1D207_9ALPH</name>
<keyword evidence="7" id="KW-1040">Host Golgi apparatus</keyword>
<feature type="region of interest" description="Disordered" evidence="12">
    <location>
        <begin position="1"/>
        <end position="28"/>
    </location>
</feature>
<keyword evidence="9" id="KW-1043">Host membrane</keyword>
<keyword evidence="5" id="KW-1048">Host nucleus</keyword>
<dbReference type="GO" id="GO:0019031">
    <property type="term" value="C:viral envelope"/>
    <property type="evidence" value="ECO:0007669"/>
    <property type="project" value="UniProtKB-KW"/>
</dbReference>
<evidence type="ECO:0000256" key="9">
    <source>
        <dbReference type="ARBA" id="ARBA00022870"/>
    </source>
</evidence>
<keyword evidence="14" id="KW-0261">Viral envelope protein</keyword>
<evidence type="ECO:0000256" key="4">
    <source>
        <dbReference type="ARBA" id="ARBA00007652"/>
    </source>
</evidence>
<keyword evidence="11 13" id="KW-0472">Membrane</keyword>
<comment type="similarity">
    <text evidence="4">Belongs to the alphaherpesvirinae UL20 family.</text>
</comment>
<dbReference type="GO" id="GO:0044200">
    <property type="term" value="C:host cell nuclear membrane"/>
    <property type="evidence" value="ECO:0007669"/>
    <property type="project" value="UniProtKB-SubCell"/>
</dbReference>
<evidence type="ECO:0000256" key="2">
    <source>
        <dbReference type="ARBA" id="ARBA00004328"/>
    </source>
</evidence>
<evidence type="ECO:0000256" key="10">
    <source>
        <dbReference type="ARBA" id="ARBA00022989"/>
    </source>
</evidence>
<sequence>MLTLEHAPPRAPAAPGPEGDAPGSDSEDDELLHCVTMSAYGGEADFLLRSPRLAPRADGRPAFTSHVAFYAASALAVKPACCLLFLYYYRTLGDATFVVAGAAATLACYARLAAAAGFLCRGVLADRLPFGRWRWALLAALAAAQAVAFAAIAGPPALAGRSCFCGCAGRWKRAARARRPPRCCWPGWRRTLQISFATSLGFSRPGRGCACVWRGPWPCDAARV</sequence>
<keyword evidence="6 13" id="KW-0812">Transmembrane</keyword>
<evidence type="ECO:0000256" key="3">
    <source>
        <dbReference type="ARBA" id="ARBA00004634"/>
    </source>
</evidence>
<feature type="transmembrane region" description="Helical" evidence="13">
    <location>
        <begin position="95"/>
        <end position="124"/>
    </location>
</feature>
<keyword evidence="15" id="KW-1185">Reference proteome</keyword>
<feature type="transmembrane region" description="Helical" evidence="13">
    <location>
        <begin position="67"/>
        <end position="89"/>
    </location>
</feature>
<proteinExistence type="inferred from homology"/>
<dbReference type="Proteomes" id="UP000828786">
    <property type="component" value="Segment"/>
</dbReference>
<dbReference type="RefSeq" id="YP_010798672.1">
    <property type="nucleotide sequence ID" value="NC_076509.1"/>
</dbReference>
<evidence type="ECO:0000256" key="12">
    <source>
        <dbReference type="SAM" id="MobiDB-lite"/>
    </source>
</evidence>
<comment type="subcellular location">
    <subcellularLocation>
        <location evidence="1">Host Golgi apparatus membrane</location>
        <topology evidence="1">Multi-pass membrane protein</topology>
    </subcellularLocation>
    <subcellularLocation>
        <location evidence="3">Host nucleus membrane</location>
        <topology evidence="3">Multi-pass membrane protein</topology>
    </subcellularLocation>
    <subcellularLocation>
        <location evidence="2">Virion</location>
    </subcellularLocation>
</comment>
<evidence type="ECO:0000256" key="13">
    <source>
        <dbReference type="SAM" id="Phobius"/>
    </source>
</evidence>
<reference evidence="14 15" key="1">
    <citation type="submission" date="2018-02" db="EMBL/GenBank/DDBJ databases">
        <title>A novel caprine herpesvirus isolated from goats in China.</title>
        <authorList>
            <person name="Hao F."/>
            <person name="Mao L."/>
            <person name="Li W."/>
        </authorList>
    </citation>
    <scope>NUCLEOTIDE SEQUENCE [LARGE SCALE GENOMIC DNA]</scope>
    <source>
        <strain evidence="14 15">JSHA1405</strain>
    </source>
</reference>
<evidence type="ECO:0000313" key="14">
    <source>
        <dbReference type="EMBL" id="QBM10880.1"/>
    </source>
</evidence>
<accession>A0AAF1D207</accession>
<dbReference type="KEGG" id="vg:80536921"/>
<evidence type="ECO:0000256" key="1">
    <source>
        <dbReference type="ARBA" id="ARBA00004252"/>
    </source>
</evidence>